<dbReference type="eggNOG" id="ENOG502RG9A">
    <property type="taxonomic scope" value="Eukaryota"/>
</dbReference>
<dbReference type="OMA" id="RIWESTQ"/>
<reference evidence="3 4" key="1">
    <citation type="journal article" date="2009" name="Nat. Biotechnol.">
        <title>Genome sequence of the recombinant protein production host Pichia pastoris.</title>
        <authorList>
            <person name="De Schutter K."/>
            <person name="Lin Y.C."/>
            <person name="Tiels P."/>
            <person name="Van Hecke A."/>
            <person name="Glinka S."/>
            <person name="Weber-Lehmann J."/>
            <person name="Rouze P."/>
            <person name="Van de Peer Y."/>
            <person name="Callewaert N."/>
        </authorList>
    </citation>
    <scope>NUCLEOTIDE SEQUENCE [LARGE SCALE GENOMIC DNA]</scope>
    <source>
        <strain evidence="4">GS115 / ATCC 20864</strain>
    </source>
</reference>
<feature type="region of interest" description="Disordered" evidence="1">
    <location>
        <begin position="351"/>
        <end position="411"/>
    </location>
</feature>
<feature type="compositionally biased region" description="Acidic residues" evidence="1">
    <location>
        <begin position="353"/>
        <end position="369"/>
    </location>
</feature>
<evidence type="ECO:0000313" key="4">
    <source>
        <dbReference type="Proteomes" id="UP000000314"/>
    </source>
</evidence>
<dbReference type="KEGG" id="ppa:PAS_chr3_1182"/>
<dbReference type="STRING" id="644223.C4R4C2"/>
<dbReference type="HOGENOM" id="CLU_568711_0_0_1"/>
<feature type="compositionally biased region" description="Polar residues" evidence="1">
    <location>
        <begin position="485"/>
        <end position="497"/>
    </location>
</feature>
<keyword evidence="4" id="KW-1185">Reference proteome</keyword>
<dbReference type="AlphaFoldDB" id="C4R4C2"/>
<dbReference type="InterPro" id="IPR014840">
    <property type="entry name" value="HRD"/>
</dbReference>
<dbReference type="EMBL" id="FN392321">
    <property type="protein sequence ID" value="CAY70408.1"/>
    <property type="molecule type" value="Genomic_DNA"/>
</dbReference>
<dbReference type="InParanoid" id="C4R4C2"/>
<gene>
    <name evidence="3" type="ordered locus">PAS_chr3_1182</name>
</gene>
<dbReference type="Proteomes" id="UP000000314">
    <property type="component" value="Chromosome 3"/>
</dbReference>
<feature type="region of interest" description="Disordered" evidence="1">
    <location>
        <begin position="138"/>
        <end position="281"/>
    </location>
</feature>
<feature type="compositionally biased region" description="Polar residues" evidence="1">
    <location>
        <begin position="27"/>
        <end position="36"/>
    </location>
</feature>
<evidence type="ECO:0000313" key="3">
    <source>
        <dbReference type="EMBL" id="CAY70408.1"/>
    </source>
</evidence>
<evidence type="ECO:0000259" key="2">
    <source>
        <dbReference type="Pfam" id="PF08729"/>
    </source>
</evidence>
<dbReference type="RefSeq" id="XP_002492587.1">
    <property type="nucleotide sequence ID" value="XM_002492542.1"/>
</dbReference>
<protein>
    <recommendedName>
        <fullName evidence="2">Hpc2-related domain-containing protein</fullName>
    </recommendedName>
</protein>
<evidence type="ECO:0000256" key="1">
    <source>
        <dbReference type="SAM" id="MobiDB-lite"/>
    </source>
</evidence>
<feature type="domain" description="Hpc2-related" evidence="2">
    <location>
        <begin position="408"/>
        <end position="444"/>
    </location>
</feature>
<feature type="region of interest" description="Disordered" evidence="1">
    <location>
        <begin position="1"/>
        <end position="36"/>
    </location>
</feature>
<name>C4R4C2_KOMPG</name>
<proteinExistence type="predicted"/>
<feature type="compositionally biased region" description="Low complexity" evidence="1">
    <location>
        <begin position="498"/>
        <end position="508"/>
    </location>
</feature>
<feature type="compositionally biased region" description="Polar residues" evidence="1">
    <location>
        <begin position="270"/>
        <end position="281"/>
    </location>
</feature>
<feature type="compositionally biased region" description="Basic and acidic residues" evidence="1">
    <location>
        <begin position="391"/>
        <end position="402"/>
    </location>
</feature>
<dbReference type="OrthoDB" id="5576775at2759"/>
<dbReference type="GeneID" id="8199498"/>
<feature type="compositionally biased region" description="Polar residues" evidence="1">
    <location>
        <begin position="208"/>
        <end position="219"/>
    </location>
</feature>
<sequence length="523" mass="56385">MNSQLGTVKSEEPSRQLQQDSSEKPASINSSTAPRLDSFNTFNLGNGFICPPVNLDVADRNHPLDKVQSETKPATTDHNLPPAKLKSSKISLASIINPPDPEITAFSSGLLIAPRPPSTALSIHELTSNPEPVKHARIWESTQSSPKPIAQKRKSPEKEDLVSTKAPSTPTGPEPKKRKQKTTTSKDTAVTAGSAETATKPVPPILSKTPSVKSTTKNATKQPTKQPTRPKKKSQNTTPKLISATTGGTNTAAIGPKLQGSTSVDEKKTNSTATSTTQQKSLVELPVPSLLDTESIKGKNIPAEEPVVALNILLSDSDKPNPGSAQLVFNLMKVCEEKYGFKAMHPNAKFVVESDEDDDDIAEDDEQTETDTKEVATPPPAIPKTPVAAPIREDYNDAERRLRNQNRKIGKYDIMDPFIDDSELQFEEERAATKDGFFVYYGPLIEEGQMARIERADGTLKKGTQGTSSRGKKVSKKATTSTSTGNITQKKTVTQSTAPQAVAPQAIAPKEDKQLLGSVLAKD</sequence>
<accession>C4R4C2</accession>
<feature type="region of interest" description="Disordered" evidence="1">
    <location>
        <begin position="456"/>
        <end position="509"/>
    </location>
</feature>
<organism evidence="3 4">
    <name type="scientific">Komagataella phaffii (strain GS115 / ATCC 20864)</name>
    <name type="common">Yeast</name>
    <name type="synonym">Pichia pastoris</name>
    <dbReference type="NCBI Taxonomy" id="644223"/>
    <lineage>
        <taxon>Eukaryota</taxon>
        <taxon>Fungi</taxon>
        <taxon>Dikarya</taxon>
        <taxon>Ascomycota</taxon>
        <taxon>Saccharomycotina</taxon>
        <taxon>Pichiomycetes</taxon>
        <taxon>Pichiales</taxon>
        <taxon>Pichiaceae</taxon>
        <taxon>Komagataella</taxon>
    </lineage>
</organism>
<dbReference type="Pfam" id="PF08729">
    <property type="entry name" value="HUN"/>
    <property type="match status" value="1"/>
</dbReference>
<feature type="compositionally biased region" description="Low complexity" evidence="1">
    <location>
        <begin position="244"/>
        <end position="255"/>
    </location>
</feature>